<reference evidence="2 3" key="2">
    <citation type="submission" date="2015-05" db="EMBL/GenBank/DDBJ databases">
        <authorList>
            <person name="Morales-Cruz A."/>
            <person name="Amrine K.C."/>
            <person name="Cantu D."/>
        </authorList>
    </citation>
    <scope>NUCLEOTIDE SEQUENCE [LARGE SCALE GENOMIC DNA]</scope>
    <source>
        <strain evidence="2">DA912</strain>
    </source>
</reference>
<keyword evidence="3" id="KW-1185">Reference proteome</keyword>
<dbReference type="Proteomes" id="UP000034680">
    <property type="component" value="Unassembled WGS sequence"/>
</dbReference>
<evidence type="ECO:0000313" key="2">
    <source>
        <dbReference type="EMBL" id="KKY29326.1"/>
    </source>
</evidence>
<sequence>MYESYGYYQVDVTGDLLADDAEAYAKQTEPRIPLHAHRFKGPAQNNRNVLECSSKMGDDYLIVHPRDLLQCKRATSANAGWEYGLVYYRFRFDAVRYEKDQDSTFKTRSGRTVKKSETTLTKSLQRIRKTDAMLTKSHRITKKPRPAQAGPSKKK</sequence>
<feature type="region of interest" description="Disordered" evidence="1">
    <location>
        <begin position="131"/>
        <end position="155"/>
    </location>
</feature>
<evidence type="ECO:0000313" key="3">
    <source>
        <dbReference type="Proteomes" id="UP000034680"/>
    </source>
</evidence>
<protein>
    <submittedName>
        <fullName evidence="2">Uncharacterized protein</fullName>
    </submittedName>
</protein>
<organism evidence="2 3">
    <name type="scientific">Diaporthe ampelina</name>
    <dbReference type="NCBI Taxonomy" id="1214573"/>
    <lineage>
        <taxon>Eukaryota</taxon>
        <taxon>Fungi</taxon>
        <taxon>Dikarya</taxon>
        <taxon>Ascomycota</taxon>
        <taxon>Pezizomycotina</taxon>
        <taxon>Sordariomycetes</taxon>
        <taxon>Sordariomycetidae</taxon>
        <taxon>Diaporthales</taxon>
        <taxon>Diaporthaceae</taxon>
        <taxon>Diaporthe</taxon>
    </lineage>
</organism>
<dbReference type="OrthoDB" id="5197186at2759"/>
<dbReference type="STRING" id="1214573.A0A0G2F519"/>
<reference evidence="2 3" key="1">
    <citation type="submission" date="2015-05" db="EMBL/GenBank/DDBJ databases">
        <title>Distinctive expansion of gene families associated with plant cell wall degradation and secondary metabolism in the genomes of grapevine trunk pathogens.</title>
        <authorList>
            <person name="Lawrence D.P."/>
            <person name="Travadon R."/>
            <person name="Rolshausen P.E."/>
            <person name="Baumgartner K."/>
        </authorList>
    </citation>
    <scope>NUCLEOTIDE SEQUENCE [LARGE SCALE GENOMIC DNA]</scope>
    <source>
        <strain evidence="2">DA912</strain>
    </source>
</reference>
<feature type="compositionally biased region" description="Basic residues" evidence="1">
    <location>
        <begin position="136"/>
        <end position="145"/>
    </location>
</feature>
<gene>
    <name evidence="2" type="ORF">UCDDA912_g10751</name>
</gene>
<dbReference type="AlphaFoldDB" id="A0A0G2F519"/>
<comment type="caution">
    <text evidence="2">The sequence shown here is derived from an EMBL/GenBank/DDBJ whole genome shotgun (WGS) entry which is preliminary data.</text>
</comment>
<accession>A0A0G2F519</accession>
<dbReference type="EMBL" id="LCUC01000997">
    <property type="protein sequence ID" value="KKY29326.1"/>
    <property type="molecule type" value="Genomic_DNA"/>
</dbReference>
<proteinExistence type="predicted"/>
<evidence type="ECO:0000256" key="1">
    <source>
        <dbReference type="SAM" id="MobiDB-lite"/>
    </source>
</evidence>
<name>A0A0G2F519_9PEZI</name>